<keyword evidence="3" id="KW-0378">Hydrolase</keyword>
<name>A0A821QIX3_9NEOP</name>
<evidence type="ECO:0008006" key="11">
    <source>
        <dbReference type="Google" id="ProtNLM"/>
    </source>
</evidence>
<evidence type="ECO:0000313" key="10">
    <source>
        <dbReference type="Proteomes" id="UP000663880"/>
    </source>
</evidence>
<protein>
    <recommendedName>
        <fullName evidence="11">FIT family protein</fullName>
    </recommendedName>
</protein>
<keyword evidence="7 8" id="KW-0472">Membrane</keyword>
<evidence type="ECO:0000256" key="6">
    <source>
        <dbReference type="ARBA" id="ARBA00023098"/>
    </source>
</evidence>
<dbReference type="EMBL" id="CAJOBZ010000008">
    <property type="protein sequence ID" value="CAF4822206.1"/>
    <property type="molecule type" value="Genomic_DNA"/>
</dbReference>
<evidence type="ECO:0000256" key="4">
    <source>
        <dbReference type="ARBA" id="ARBA00022824"/>
    </source>
</evidence>
<dbReference type="OrthoDB" id="5579088at2759"/>
<sequence>MTARGNIKNSRMHFKFQNESNTDYKGTKPTAEKSSIFEVLALMIVHLCKKVLFFDTNLKIAIYLGALFLLSLIADVLTFPKTYFSRSDNIFNQYFVKIGWFWTLFLSVPYVVLTAYTICCGKRKVILTSHLSRLLIATISWYMWTTVFNIIETKYGRCNSNKFESKVTCLKNGHFWNGFDISGHCFILIYSSLVLIEEAKAINGWERIKDYIRDENYTRSQNDKTPSQNPLRNIKPDDLNTLKTSYEKFTPYVRALLIAITCLQLLWDIMLVSTILYYHIMVEKFISGIIAILSWFVTYRVWYTIPNIMPKLPGQGLFKYNSDKPVQANIPTRKRTSLTNSKHFMGMPINKIQENDTTEDSR</sequence>
<keyword evidence="4" id="KW-0256">Endoplasmic reticulum</keyword>
<keyword evidence="6" id="KW-0443">Lipid metabolism</keyword>
<dbReference type="InterPro" id="IPR019388">
    <property type="entry name" value="FIT"/>
</dbReference>
<dbReference type="AlphaFoldDB" id="A0A821QIX3"/>
<keyword evidence="5 8" id="KW-1133">Transmembrane helix</keyword>
<dbReference type="Pfam" id="PF10261">
    <property type="entry name" value="FIT"/>
    <property type="match status" value="1"/>
</dbReference>
<dbReference type="GO" id="GO:0005789">
    <property type="term" value="C:endoplasmic reticulum membrane"/>
    <property type="evidence" value="ECO:0007669"/>
    <property type="project" value="UniProtKB-SubCell"/>
</dbReference>
<organism evidence="9 10">
    <name type="scientific">Pieris macdunnoughi</name>
    <dbReference type="NCBI Taxonomy" id="345717"/>
    <lineage>
        <taxon>Eukaryota</taxon>
        <taxon>Metazoa</taxon>
        <taxon>Ecdysozoa</taxon>
        <taxon>Arthropoda</taxon>
        <taxon>Hexapoda</taxon>
        <taxon>Insecta</taxon>
        <taxon>Pterygota</taxon>
        <taxon>Neoptera</taxon>
        <taxon>Endopterygota</taxon>
        <taxon>Lepidoptera</taxon>
        <taxon>Glossata</taxon>
        <taxon>Ditrysia</taxon>
        <taxon>Papilionoidea</taxon>
        <taxon>Pieridae</taxon>
        <taxon>Pierinae</taxon>
        <taxon>Pieris</taxon>
    </lineage>
</organism>
<dbReference type="HAMAP" id="MF_03230">
    <property type="entry name" value="FITM2"/>
    <property type="match status" value="1"/>
</dbReference>
<evidence type="ECO:0000256" key="3">
    <source>
        <dbReference type="ARBA" id="ARBA00022801"/>
    </source>
</evidence>
<proteinExistence type="inferred from homology"/>
<dbReference type="GO" id="GO:0010945">
    <property type="term" value="F:coenzyme A diphosphatase activity"/>
    <property type="evidence" value="ECO:0007669"/>
    <property type="project" value="InterPro"/>
</dbReference>
<keyword evidence="10" id="KW-1185">Reference proteome</keyword>
<reference evidence="9" key="1">
    <citation type="submission" date="2021-02" db="EMBL/GenBank/DDBJ databases">
        <authorList>
            <person name="Steward A R."/>
        </authorList>
    </citation>
    <scope>NUCLEOTIDE SEQUENCE</scope>
</reference>
<evidence type="ECO:0000256" key="7">
    <source>
        <dbReference type="ARBA" id="ARBA00023136"/>
    </source>
</evidence>
<accession>A0A821QIX3</accession>
<comment type="caution">
    <text evidence="9">The sequence shown here is derived from an EMBL/GenBank/DDBJ whole genome shotgun (WGS) entry which is preliminary data.</text>
</comment>
<feature type="transmembrane region" description="Helical" evidence="8">
    <location>
        <begin position="60"/>
        <end position="79"/>
    </location>
</feature>
<dbReference type="GO" id="GO:0008654">
    <property type="term" value="P:phospholipid biosynthetic process"/>
    <property type="evidence" value="ECO:0007669"/>
    <property type="project" value="TreeGrafter"/>
</dbReference>
<evidence type="ECO:0000256" key="2">
    <source>
        <dbReference type="ARBA" id="ARBA00022692"/>
    </source>
</evidence>
<dbReference type="Proteomes" id="UP000663880">
    <property type="component" value="Unassembled WGS sequence"/>
</dbReference>
<feature type="transmembrane region" description="Helical" evidence="8">
    <location>
        <begin position="255"/>
        <end position="279"/>
    </location>
</feature>
<feature type="transmembrane region" description="Helical" evidence="8">
    <location>
        <begin position="131"/>
        <end position="151"/>
    </location>
</feature>
<feature type="transmembrane region" description="Helical" evidence="8">
    <location>
        <begin position="99"/>
        <end position="119"/>
    </location>
</feature>
<dbReference type="InterPro" id="IPR046401">
    <property type="entry name" value="FITM1/2"/>
</dbReference>
<comment type="subcellular location">
    <subcellularLocation>
        <location evidence="1">Endoplasmic reticulum membrane</location>
        <topology evidence="1">Multi-pass membrane protein</topology>
    </subcellularLocation>
</comment>
<dbReference type="PANTHER" id="PTHR23129">
    <property type="entry name" value="ACYL-COENZYME A DIPHOSPHATASE FITM2"/>
    <property type="match status" value="1"/>
</dbReference>
<dbReference type="PANTHER" id="PTHR23129:SF0">
    <property type="entry name" value="ACYL-COENZYME A DIPHOSPHATASE FITM2"/>
    <property type="match status" value="1"/>
</dbReference>
<dbReference type="GO" id="GO:0019915">
    <property type="term" value="P:lipid storage"/>
    <property type="evidence" value="ECO:0007669"/>
    <property type="project" value="InterPro"/>
</dbReference>
<evidence type="ECO:0000313" key="9">
    <source>
        <dbReference type="EMBL" id="CAF4822206.1"/>
    </source>
</evidence>
<keyword evidence="2 8" id="KW-0812">Transmembrane</keyword>
<evidence type="ECO:0000256" key="8">
    <source>
        <dbReference type="SAM" id="Phobius"/>
    </source>
</evidence>
<gene>
    <name evidence="9" type="ORF">PMACD_LOCUS4677</name>
</gene>
<evidence type="ECO:0000256" key="1">
    <source>
        <dbReference type="ARBA" id="ARBA00004477"/>
    </source>
</evidence>
<evidence type="ECO:0000256" key="5">
    <source>
        <dbReference type="ARBA" id="ARBA00022989"/>
    </source>
</evidence>
<feature type="transmembrane region" description="Helical" evidence="8">
    <location>
        <begin position="285"/>
        <end position="303"/>
    </location>
</feature>
<dbReference type="GO" id="GO:0034389">
    <property type="term" value="P:lipid droplet organization"/>
    <property type="evidence" value="ECO:0007669"/>
    <property type="project" value="InterPro"/>
</dbReference>